<feature type="domain" description="MacB-like periplasmic core" evidence="9">
    <location>
        <begin position="23"/>
        <end position="234"/>
    </location>
</feature>
<evidence type="ECO:0000259" key="8">
    <source>
        <dbReference type="Pfam" id="PF02687"/>
    </source>
</evidence>
<evidence type="ECO:0000256" key="2">
    <source>
        <dbReference type="ARBA" id="ARBA00005236"/>
    </source>
</evidence>
<evidence type="ECO:0000313" key="10">
    <source>
        <dbReference type="EMBL" id="ABC77381.1"/>
    </source>
</evidence>
<keyword evidence="6 7" id="KW-0472">Membrane</keyword>
<evidence type="ECO:0000256" key="5">
    <source>
        <dbReference type="ARBA" id="ARBA00022989"/>
    </source>
</evidence>
<evidence type="ECO:0000256" key="1">
    <source>
        <dbReference type="ARBA" id="ARBA00004651"/>
    </source>
</evidence>
<gene>
    <name evidence="10" type="ORF">SYN_00284</name>
</gene>
<feature type="transmembrane region" description="Helical" evidence="7">
    <location>
        <begin position="434"/>
        <end position="453"/>
    </location>
</feature>
<evidence type="ECO:0000256" key="6">
    <source>
        <dbReference type="ARBA" id="ARBA00023136"/>
    </source>
</evidence>
<dbReference type="OrthoDB" id="5137249at2"/>
<dbReference type="InterPro" id="IPR025857">
    <property type="entry name" value="MacB_PCD"/>
</dbReference>
<dbReference type="HOGENOM" id="CLU_005531_2_0_7"/>
<accession>Q2LTG9</accession>
<dbReference type="InterPro" id="IPR051447">
    <property type="entry name" value="Lipoprotein-release_system"/>
</dbReference>
<dbReference type="InParanoid" id="Q2LTG9"/>
<proteinExistence type="inferred from homology"/>
<dbReference type="Proteomes" id="UP000001933">
    <property type="component" value="Chromosome"/>
</dbReference>
<dbReference type="GO" id="GO:0044874">
    <property type="term" value="P:lipoprotein localization to outer membrane"/>
    <property type="evidence" value="ECO:0007669"/>
    <property type="project" value="TreeGrafter"/>
</dbReference>
<dbReference type="PANTHER" id="PTHR30489">
    <property type="entry name" value="LIPOPROTEIN-RELEASING SYSTEM TRANSMEMBRANE PROTEIN LOLE"/>
    <property type="match status" value="1"/>
</dbReference>
<keyword evidence="4 7" id="KW-0812">Transmembrane</keyword>
<dbReference type="Pfam" id="PF12704">
    <property type="entry name" value="MacB_PCD"/>
    <property type="match status" value="1"/>
</dbReference>
<feature type="transmembrane region" description="Helical" evidence="7">
    <location>
        <begin position="702"/>
        <end position="724"/>
    </location>
</feature>
<comment type="similarity">
    <text evidence="2">Belongs to the ABC-4 integral membrane protein family. LolC/E subfamily.</text>
</comment>
<evidence type="ECO:0000256" key="3">
    <source>
        <dbReference type="ARBA" id="ARBA00022475"/>
    </source>
</evidence>
<dbReference type="Pfam" id="PF02687">
    <property type="entry name" value="FtsX"/>
    <property type="match status" value="2"/>
</dbReference>
<feature type="transmembrane region" description="Helical" evidence="7">
    <location>
        <begin position="753"/>
        <end position="770"/>
    </location>
</feature>
<dbReference type="STRING" id="56780.SYN_00284"/>
<feature type="transmembrane region" description="Helical" evidence="7">
    <location>
        <begin position="357"/>
        <end position="381"/>
    </location>
</feature>
<organism evidence="10 11">
    <name type="scientific">Syntrophus aciditrophicus (strain SB)</name>
    <dbReference type="NCBI Taxonomy" id="56780"/>
    <lineage>
        <taxon>Bacteria</taxon>
        <taxon>Pseudomonadati</taxon>
        <taxon>Thermodesulfobacteriota</taxon>
        <taxon>Syntrophia</taxon>
        <taxon>Syntrophales</taxon>
        <taxon>Syntrophaceae</taxon>
        <taxon>Syntrophus</taxon>
    </lineage>
</organism>
<dbReference type="EMBL" id="CP000252">
    <property type="protein sequence ID" value="ABC77381.1"/>
    <property type="molecule type" value="Genomic_DNA"/>
</dbReference>
<protein>
    <submittedName>
        <fullName evidence="10">Predicted permease</fullName>
    </submittedName>
</protein>
<feature type="domain" description="ABC3 transporter permease C-terminal" evidence="8">
    <location>
        <begin position="269"/>
        <end position="389"/>
    </location>
</feature>
<feature type="transmembrane region" description="Helical" evidence="7">
    <location>
        <begin position="655"/>
        <end position="682"/>
    </location>
</feature>
<evidence type="ECO:0000313" key="11">
    <source>
        <dbReference type="Proteomes" id="UP000001933"/>
    </source>
</evidence>
<name>Q2LTG9_SYNAS</name>
<sequence length="787" mass="87499">MNTLNVKLTRDLWRMKGQVLAIIIVILCGITNFVMFMSNMNSLKATREKFYREYVFADVFASLKRAPESVRGQIAGIEGVSSVETRITADVKLAIEGFEEPVTGKILSIPDNGRPEINKLYIRKGRLPDSSRDDEVLLGDTFAEAHRFSLGDRIGAVINGKWKMLTIVGVGLSPEFVLQIRPGAISPDYRRYGLLWMPKTTLATAYDMKGAFNDVVLTCTPHADINAVIRRLDNIINRYGGLEAYGRKDQTSHRFLSEEFKQLEIFSFLFPTIFIAVAAFLLNVVISRTVNTQREQVAILKAFGYGNLEIGLHYFKFVLFTVILGVAGGTATGVWLGRLLGDIYMEYYRFPYLLFRLDVAIVLEAVVISLAAALAGTVHAIRTAAKLPPAEAMRPEQPAKYRKTYIERLGLGRILSQPARIVARNMERRPLRSLLSVIGIAFSCAIMLMSGFFKDAVDYMVHIQFTLSQREDMKVTFVEPTSANAVYSMRGIRGIEYVEGYRTIPARLRFGNRSYKTAIEGIESGSALRQILNEKLKPIFIPPAGIVLTDYLGGYLGIRPGDMLTVEILEGERPMRQVPVAALAKQYMGLMGYMDAPALSHLLREGEALSGVSVVVDPMYKKEIYKQLINMPRVSGAVVIKDEIRNFYDTQAKSMLFFTLIATLMAGAITFGVVYNTARIALSERSRELSSLRVLGYTRGEISYILLGELVLITLAAIPLGFIIGRALCSYLAYAVASDIFRIPVVIEPATYSMAAAVVILSAAISGLIVRHRLDSLNLVEVLKARE</sequence>
<reference evidence="10 11" key="1">
    <citation type="journal article" date="2007" name="Proc. Natl. Acad. Sci. U.S.A.">
        <title>The genome of Syntrophus aciditrophicus: life at the thermodynamic limit of microbial growth.</title>
        <authorList>
            <person name="McInerney M.J."/>
            <person name="Rohlin L."/>
            <person name="Mouttaki H."/>
            <person name="Kim U."/>
            <person name="Krupp R.S."/>
            <person name="Rios-Hernandez L."/>
            <person name="Sieber J."/>
            <person name="Struchtemeyer C.G."/>
            <person name="Bhattacharyya A."/>
            <person name="Campbell J.W."/>
            <person name="Gunsalus R.P."/>
        </authorList>
    </citation>
    <scope>NUCLEOTIDE SEQUENCE [LARGE SCALE GENOMIC DNA]</scope>
    <source>
        <strain evidence="10 11">SB</strain>
    </source>
</reference>
<dbReference type="eggNOG" id="COG0577">
    <property type="taxonomic scope" value="Bacteria"/>
</dbReference>
<evidence type="ECO:0000256" key="7">
    <source>
        <dbReference type="SAM" id="Phobius"/>
    </source>
</evidence>
<feature type="transmembrane region" description="Helical" evidence="7">
    <location>
        <begin position="314"/>
        <end position="336"/>
    </location>
</feature>
<dbReference type="AlphaFoldDB" id="Q2LTG9"/>
<keyword evidence="3" id="KW-1003">Cell membrane</keyword>
<feature type="transmembrane region" description="Helical" evidence="7">
    <location>
        <begin position="20"/>
        <end position="40"/>
    </location>
</feature>
<dbReference type="RefSeq" id="WP_011417403.1">
    <property type="nucleotide sequence ID" value="NC_007759.1"/>
</dbReference>
<dbReference type="InterPro" id="IPR003838">
    <property type="entry name" value="ABC3_permease_C"/>
</dbReference>
<dbReference type="GO" id="GO:0098797">
    <property type="term" value="C:plasma membrane protein complex"/>
    <property type="evidence" value="ECO:0007669"/>
    <property type="project" value="TreeGrafter"/>
</dbReference>
<evidence type="ECO:0000259" key="9">
    <source>
        <dbReference type="Pfam" id="PF12704"/>
    </source>
</evidence>
<comment type="subcellular location">
    <subcellularLocation>
        <location evidence="1">Cell membrane</location>
        <topology evidence="1">Multi-pass membrane protein</topology>
    </subcellularLocation>
</comment>
<feature type="domain" description="ABC3 transporter permease C-terminal" evidence="8">
    <location>
        <begin position="661"/>
        <end position="770"/>
    </location>
</feature>
<evidence type="ECO:0000256" key="4">
    <source>
        <dbReference type="ARBA" id="ARBA00022692"/>
    </source>
</evidence>
<feature type="transmembrane region" description="Helical" evidence="7">
    <location>
        <begin position="263"/>
        <end position="286"/>
    </location>
</feature>
<keyword evidence="5 7" id="KW-1133">Transmembrane helix</keyword>
<keyword evidence="11" id="KW-1185">Reference proteome</keyword>
<dbReference type="KEGG" id="sat:SYN_00284"/>
<dbReference type="PANTHER" id="PTHR30489:SF0">
    <property type="entry name" value="LIPOPROTEIN-RELEASING SYSTEM TRANSMEMBRANE PROTEIN LOLE"/>
    <property type="match status" value="1"/>
</dbReference>